<evidence type="ECO:0008006" key="4">
    <source>
        <dbReference type="Google" id="ProtNLM"/>
    </source>
</evidence>
<keyword evidence="1" id="KW-0812">Transmembrane</keyword>
<proteinExistence type="predicted"/>
<dbReference type="Proteomes" id="UP000331127">
    <property type="component" value="Unassembled WGS sequence"/>
</dbReference>
<dbReference type="InterPro" id="IPR021741">
    <property type="entry name" value="DUF3311"/>
</dbReference>
<accession>A0A5M3X8K4</accession>
<feature type="transmembrane region" description="Helical" evidence="1">
    <location>
        <begin position="12"/>
        <end position="28"/>
    </location>
</feature>
<protein>
    <recommendedName>
        <fullName evidence="4">DUF3311 domain-containing protein</fullName>
    </recommendedName>
</protein>
<sequence length="65" mass="7670">MDAPRSDRNPWYWLLVVPVVVPLIPALFNSIEPRLFGIPLFYWLQLLFILLSVSITILVYRRTRA</sequence>
<keyword evidence="1" id="KW-0472">Membrane</keyword>
<evidence type="ECO:0000256" key="1">
    <source>
        <dbReference type="SAM" id="Phobius"/>
    </source>
</evidence>
<organism evidence="2 3">
    <name type="scientific">Acrocarpospora macrocephala</name>
    <dbReference type="NCBI Taxonomy" id="150177"/>
    <lineage>
        <taxon>Bacteria</taxon>
        <taxon>Bacillati</taxon>
        <taxon>Actinomycetota</taxon>
        <taxon>Actinomycetes</taxon>
        <taxon>Streptosporangiales</taxon>
        <taxon>Streptosporangiaceae</taxon>
        <taxon>Acrocarpospora</taxon>
    </lineage>
</organism>
<dbReference type="Pfam" id="PF11755">
    <property type="entry name" value="DUF3311"/>
    <property type="match status" value="1"/>
</dbReference>
<dbReference type="EMBL" id="BLAE01000085">
    <property type="protein sequence ID" value="GES15841.1"/>
    <property type="molecule type" value="Genomic_DNA"/>
</dbReference>
<gene>
    <name evidence="2" type="ORF">Amac_094390</name>
</gene>
<evidence type="ECO:0000313" key="2">
    <source>
        <dbReference type="EMBL" id="GES15841.1"/>
    </source>
</evidence>
<name>A0A5M3X8K4_9ACTN</name>
<feature type="transmembrane region" description="Helical" evidence="1">
    <location>
        <begin position="40"/>
        <end position="60"/>
    </location>
</feature>
<comment type="caution">
    <text evidence="2">The sequence shown here is derived from an EMBL/GenBank/DDBJ whole genome shotgun (WGS) entry which is preliminary data.</text>
</comment>
<evidence type="ECO:0000313" key="3">
    <source>
        <dbReference type="Proteomes" id="UP000331127"/>
    </source>
</evidence>
<keyword evidence="3" id="KW-1185">Reference proteome</keyword>
<reference evidence="2 3" key="1">
    <citation type="submission" date="2019-10" db="EMBL/GenBank/DDBJ databases">
        <title>Whole genome shotgun sequence of Acrocarpospora macrocephala NBRC 16266.</title>
        <authorList>
            <person name="Ichikawa N."/>
            <person name="Kimura A."/>
            <person name="Kitahashi Y."/>
            <person name="Komaki H."/>
            <person name="Oguchi A."/>
        </authorList>
    </citation>
    <scope>NUCLEOTIDE SEQUENCE [LARGE SCALE GENOMIC DNA]</scope>
    <source>
        <strain evidence="2 3">NBRC 16266</strain>
    </source>
</reference>
<dbReference type="AlphaFoldDB" id="A0A5M3X8K4"/>
<keyword evidence="1" id="KW-1133">Transmembrane helix</keyword>
<dbReference type="RefSeq" id="WP_155360931.1">
    <property type="nucleotide sequence ID" value="NZ_BAAAHL010000017.1"/>
</dbReference>